<protein>
    <submittedName>
        <fullName evidence="5">ROK family protein</fullName>
    </submittedName>
</protein>
<dbReference type="EMBL" id="WEIO01000008">
    <property type="protein sequence ID" value="KAB7705512.1"/>
    <property type="molecule type" value="Genomic_DNA"/>
</dbReference>
<proteinExistence type="inferred from homology"/>
<dbReference type="PANTHER" id="PTHR18964:SF149">
    <property type="entry name" value="BIFUNCTIONAL UDP-N-ACETYLGLUCOSAMINE 2-EPIMERASE_N-ACETYLMANNOSAMINE KINASE"/>
    <property type="match status" value="1"/>
</dbReference>
<organism evidence="5 6">
    <name type="scientific">Bacillus aerolatus</name>
    <dbReference type="NCBI Taxonomy" id="2653354"/>
    <lineage>
        <taxon>Bacteria</taxon>
        <taxon>Bacillati</taxon>
        <taxon>Bacillota</taxon>
        <taxon>Bacilli</taxon>
        <taxon>Bacillales</taxon>
        <taxon>Bacillaceae</taxon>
        <taxon>Bacillus</taxon>
    </lineage>
</organism>
<dbReference type="Pfam" id="PF00480">
    <property type="entry name" value="ROK"/>
    <property type="match status" value="1"/>
</dbReference>
<sequence length="415" mass="45802">MIMLKQFTGALSQKEKSLKELYSLIVEHGPVSKSDLIKYTGMRQTTCSRLIDELLGIGLIVESGYGESSGGRKPVMYEIKDDANYVIGIDISRTYTKVLLMNLAFVVLEEARLTMNETTTPAFTVDFISSSVHNMLNKFGLTQDDILGAGLGTIGPLDRENGIILNPINFPSKGWENFPINSLLSEKLRLNTLLDYGANTALLAEYQQEPFKKHKNVVHVLKGIGTRTSMIMDGRLIRGTDKLGMLGQGHMVVDLYGRKCICGNNGCVHAYSSISAIKEDIISGLEQGAPSIIRDWKSDPKEMDFDDICRAANERDSLVTRVVKNAAYYAGVGLANLANVLFPDVIILSGPTYTNMDLFYDVVSETAAARCRNMYPNQEIIFTRGLLGENASAIGAGRMVLDHYLTDHTTRVDYV</sequence>
<dbReference type="SUPFAM" id="SSF53067">
    <property type="entry name" value="Actin-like ATPase domain"/>
    <property type="match status" value="1"/>
</dbReference>
<dbReference type="Gene3D" id="1.10.10.10">
    <property type="entry name" value="Winged helix-like DNA-binding domain superfamily/Winged helix DNA-binding domain"/>
    <property type="match status" value="1"/>
</dbReference>
<gene>
    <name evidence="5" type="ORF">F9802_13290</name>
</gene>
<dbReference type="GO" id="GO:0004190">
    <property type="term" value="F:aspartic-type endopeptidase activity"/>
    <property type="evidence" value="ECO:0007669"/>
    <property type="project" value="InterPro"/>
</dbReference>
<dbReference type="SUPFAM" id="SSF46785">
    <property type="entry name" value="Winged helix' DNA-binding domain"/>
    <property type="match status" value="1"/>
</dbReference>
<dbReference type="PROSITE" id="PS50175">
    <property type="entry name" value="ASP_PROT_RETROV"/>
    <property type="match status" value="1"/>
</dbReference>
<feature type="domain" description="Peptidase A2" evidence="4">
    <location>
        <begin position="190"/>
        <end position="225"/>
    </location>
</feature>
<evidence type="ECO:0000313" key="5">
    <source>
        <dbReference type="EMBL" id="KAB7705512.1"/>
    </source>
</evidence>
<dbReference type="InterPro" id="IPR000600">
    <property type="entry name" value="ROK"/>
</dbReference>
<reference evidence="5 6" key="1">
    <citation type="submission" date="2019-10" db="EMBL/GenBank/DDBJ databases">
        <title>Bacillus aerolatum sp. nov., isolated from bioaerosol of sport playgrounds.</title>
        <authorList>
            <person name="Chen P."/>
            <person name="Zhang G."/>
        </authorList>
    </citation>
    <scope>NUCLEOTIDE SEQUENCE [LARGE SCALE GENOMIC DNA]</scope>
    <source>
        <strain evidence="5 6">CX253</strain>
    </source>
</reference>
<dbReference type="InterPro" id="IPR036388">
    <property type="entry name" value="WH-like_DNA-bd_sf"/>
</dbReference>
<evidence type="ECO:0000259" key="4">
    <source>
        <dbReference type="PROSITE" id="PS50175"/>
    </source>
</evidence>
<comment type="caution">
    <text evidence="5">The sequence shown here is derived from an EMBL/GenBank/DDBJ whole genome shotgun (WGS) entry which is preliminary data.</text>
</comment>
<accession>A0A6I1FD75</accession>
<name>A0A6I1FD75_9BACI</name>
<keyword evidence="3" id="KW-0119">Carbohydrate metabolism</keyword>
<evidence type="ECO:0000256" key="2">
    <source>
        <dbReference type="ARBA" id="ARBA00006479"/>
    </source>
</evidence>
<dbReference type="GO" id="GO:0006508">
    <property type="term" value="P:proteolysis"/>
    <property type="evidence" value="ECO:0007669"/>
    <property type="project" value="InterPro"/>
</dbReference>
<dbReference type="GO" id="GO:0042732">
    <property type="term" value="P:D-xylose metabolic process"/>
    <property type="evidence" value="ECO:0007669"/>
    <property type="project" value="UniProtKB-KW"/>
</dbReference>
<keyword evidence="6" id="KW-1185">Reference proteome</keyword>
<comment type="function">
    <text evidence="1">Transcriptional repressor of xylose-utilizing enzymes.</text>
</comment>
<dbReference type="PANTHER" id="PTHR18964">
    <property type="entry name" value="ROK (REPRESSOR, ORF, KINASE) FAMILY"/>
    <property type="match status" value="1"/>
</dbReference>
<dbReference type="Proteomes" id="UP000429595">
    <property type="component" value="Unassembled WGS sequence"/>
</dbReference>
<evidence type="ECO:0000256" key="1">
    <source>
        <dbReference type="ARBA" id="ARBA00002486"/>
    </source>
</evidence>
<keyword evidence="3" id="KW-0859">Xylose metabolism</keyword>
<dbReference type="Gene3D" id="3.30.420.40">
    <property type="match status" value="2"/>
</dbReference>
<dbReference type="InterPro" id="IPR043129">
    <property type="entry name" value="ATPase_NBD"/>
</dbReference>
<evidence type="ECO:0000313" key="6">
    <source>
        <dbReference type="Proteomes" id="UP000429595"/>
    </source>
</evidence>
<dbReference type="InterPro" id="IPR001995">
    <property type="entry name" value="Peptidase_A2_cat"/>
</dbReference>
<comment type="similarity">
    <text evidence="2">Belongs to the ROK (NagC/XylR) family.</text>
</comment>
<evidence type="ECO:0000256" key="3">
    <source>
        <dbReference type="ARBA" id="ARBA00022629"/>
    </source>
</evidence>
<dbReference type="InterPro" id="IPR036390">
    <property type="entry name" value="WH_DNA-bd_sf"/>
</dbReference>
<dbReference type="AlphaFoldDB" id="A0A6I1FD75"/>